<keyword evidence="1" id="KW-0255">Endonuclease</keyword>
<dbReference type="VEuPathDB" id="FungiDB:ASPFODRAFT_80210"/>
<protein>
    <submittedName>
        <fullName evidence="1">Endonuclease/exonuclease/phosphatase family protein</fullName>
    </submittedName>
</protein>
<gene>
    <name evidence="1" type="ORF">RIB2604_02001140</name>
</gene>
<comment type="caution">
    <text evidence="1">The sequence shown here is derived from an EMBL/GenBank/DDBJ whole genome shotgun (WGS) entry which is preliminary data.</text>
</comment>
<dbReference type="Proteomes" id="UP000075230">
    <property type="component" value="Unassembled WGS sequence"/>
</dbReference>
<reference evidence="1 2" key="1">
    <citation type="journal article" date="2016" name="DNA Res.">
        <title>Genome sequence of Aspergillus luchuensis NBRC 4314.</title>
        <authorList>
            <person name="Yamada O."/>
            <person name="Machida M."/>
            <person name="Hosoyama A."/>
            <person name="Goto M."/>
            <person name="Takahashi T."/>
            <person name="Futagami T."/>
            <person name="Yamagata Y."/>
            <person name="Takeuchi M."/>
            <person name="Kobayashi T."/>
            <person name="Koike H."/>
            <person name="Abe K."/>
            <person name="Asai K."/>
            <person name="Arita M."/>
            <person name="Fujita N."/>
            <person name="Fukuda K."/>
            <person name="Higa K."/>
            <person name="Horikawa H."/>
            <person name="Ishikawa T."/>
            <person name="Jinno K."/>
            <person name="Kato Y."/>
            <person name="Kirimura K."/>
            <person name="Mizutani O."/>
            <person name="Nakasone K."/>
            <person name="Sano M."/>
            <person name="Shiraishi Y."/>
            <person name="Tsukahara M."/>
            <person name="Gomi K."/>
        </authorList>
    </citation>
    <scope>NUCLEOTIDE SEQUENCE [LARGE SCALE GENOMIC DNA]</scope>
    <source>
        <strain evidence="1 2">RIB 2604</strain>
    </source>
</reference>
<dbReference type="AlphaFoldDB" id="A0A146FI97"/>
<keyword evidence="1" id="KW-0269">Exonuclease</keyword>
<sequence>MGPYNAGRGGRSTPYGIMECREKGAPLEHLKQWHELREPYWRRWSTLGRPSILININLHKGTMQMRKAER</sequence>
<keyword evidence="1" id="KW-0378">Hydrolase</keyword>
<dbReference type="EMBL" id="BCWF01000020">
    <property type="protein sequence ID" value="GAT25537.1"/>
    <property type="molecule type" value="Genomic_DNA"/>
</dbReference>
<reference evidence="2" key="2">
    <citation type="submission" date="2016-02" db="EMBL/GenBank/DDBJ databases">
        <title>Genome sequencing of Aspergillus luchuensis NBRC 4314.</title>
        <authorList>
            <person name="Yamada O."/>
        </authorList>
    </citation>
    <scope>NUCLEOTIDE SEQUENCE [LARGE SCALE GENOMIC DNA]</scope>
    <source>
        <strain evidence="2">RIB 2604</strain>
    </source>
</reference>
<keyword evidence="1" id="KW-0540">Nuclease</keyword>
<dbReference type="GO" id="GO:0004527">
    <property type="term" value="F:exonuclease activity"/>
    <property type="evidence" value="ECO:0007669"/>
    <property type="project" value="UniProtKB-KW"/>
</dbReference>
<dbReference type="GO" id="GO:0004519">
    <property type="term" value="F:endonuclease activity"/>
    <property type="evidence" value="ECO:0007669"/>
    <property type="project" value="UniProtKB-KW"/>
</dbReference>
<evidence type="ECO:0000313" key="1">
    <source>
        <dbReference type="EMBL" id="GAT25537.1"/>
    </source>
</evidence>
<organism evidence="1 2">
    <name type="scientific">Aspergillus kawachii</name>
    <name type="common">White koji mold</name>
    <name type="synonym">Aspergillus awamori var. kawachi</name>
    <dbReference type="NCBI Taxonomy" id="1069201"/>
    <lineage>
        <taxon>Eukaryota</taxon>
        <taxon>Fungi</taxon>
        <taxon>Dikarya</taxon>
        <taxon>Ascomycota</taxon>
        <taxon>Pezizomycotina</taxon>
        <taxon>Eurotiomycetes</taxon>
        <taxon>Eurotiomycetidae</taxon>
        <taxon>Eurotiales</taxon>
        <taxon>Aspergillaceae</taxon>
        <taxon>Aspergillus</taxon>
        <taxon>Aspergillus subgen. Circumdati</taxon>
    </lineage>
</organism>
<name>A0A146FI97_ASPKA</name>
<accession>A0A146FI97</accession>
<evidence type="ECO:0000313" key="2">
    <source>
        <dbReference type="Proteomes" id="UP000075230"/>
    </source>
</evidence>
<proteinExistence type="predicted"/>